<comment type="caution">
    <text evidence="3">The sequence shown here is derived from an EMBL/GenBank/DDBJ whole genome shotgun (WGS) entry which is preliminary data.</text>
</comment>
<organism evidence="3 4">
    <name type="scientific">Aduncisulcus paluster</name>
    <dbReference type="NCBI Taxonomy" id="2918883"/>
    <lineage>
        <taxon>Eukaryota</taxon>
        <taxon>Metamonada</taxon>
        <taxon>Carpediemonas-like organisms</taxon>
        <taxon>Aduncisulcus</taxon>
    </lineage>
</organism>
<evidence type="ECO:0000259" key="2">
    <source>
        <dbReference type="PROSITE" id="PS51180"/>
    </source>
</evidence>
<dbReference type="PANTHER" id="PTHR23030:SF30">
    <property type="entry name" value="TYROSINE-PROTEIN PHOSPHATASE NON-RECEPTOR TYPE 23"/>
    <property type="match status" value="1"/>
</dbReference>
<feature type="domain" description="BRO1" evidence="2">
    <location>
        <begin position="6"/>
        <end position="388"/>
    </location>
</feature>
<evidence type="ECO:0000256" key="1">
    <source>
        <dbReference type="SAM" id="MobiDB-lite"/>
    </source>
</evidence>
<dbReference type="EMBL" id="BQXS01011059">
    <property type="protein sequence ID" value="GKT35755.1"/>
    <property type="molecule type" value="Genomic_DNA"/>
</dbReference>
<dbReference type="Proteomes" id="UP001057375">
    <property type="component" value="Unassembled WGS sequence"/>
</dbReference>
<reference evidence="3" key="1">
    <citation type="submission" date="2022-03" db="EMBL/GenBank/DDBJ databases">
        <title>Draft genome sequence of Aduncisulcus paluster, a free-living microaerophilic Fornicata.</title>
        <authorList>
            <person name="Yuyama I."/>
            <person name="Kume K."/>
            <person name="Tamura T."/>
            <person name="Inagaki Y."/>
            <person name="Hashimoto T."/>
        </authorList>
    </citation>
    <scope>NUCLEOTIDE SEQUENCE</scope>
    <source>
        <strain evidence="3">NY0171</strain>
    </source>
</reference>
<dbReference type="InterPro" id="IPR038499">
    <property type="entry name" value="BRO1_sf"/>
</dbReference>
<proteinExistence type="predicted"/>
<dbReference type="Gene3D" id="1.25.40.280">
    <property type="entry name" value="alix/aip1 like domains"/>
    <property type="match status" value="1"/>
</dbReference>
<dbReference type="InterPro" id="IPR004328">
    <property type="entry name" value="BRO1_dom"/>
</dbReference>
<keyword evidence="4" id="KW-1185">Reference proteome</keyword>
<evidence type="ECO:0000313" key="4">
    <source>
        <dbReference type="Proteomes" id="UP001057375"/>
    </source>
</evidence>
<accession>A0ABQ5KXJ5</accession>
<evidence type="ECO:0000313" key="3">
    <source>
        <dbReference type="EMBL" id="GKT35755.1"/>
    </source>
</evidence>
<dbReference type="Pfam" id="PF03097">
    <property type="entry name" value="BRO1"/>
    <property type="match status" value="1"/>
</dbReference>
<gene>
    <name evidence="3" type="ORF">ADUPG1_008847</name>
</gene>
<protein>
    <recommendedName>
        <fullName evidence="2">BRO1 domain-containing protein</fullName>
    </recommendedName>
</protein>
<feature type="region of interest" description="Disordered" evidence="1">
    <location>
        <begin position="447"/>
        <end position="467"/>
    </location>
</feature>
<dbReference type="PROSITE" id="PS51180">
    <property type="entry name" value="BRO1"/>
    <property type="match status" value="1"/>
</dbReference>
<sequence length="793" mass="87725">MSLSDDVICTQPKNSFPFSFKELLEEPLKKMVAPAQYSDSIQKLAELDQLRSDLLTVAQMKTSASDDDEFIKKTLVYCAKVKLLKTRIPPELGDKIALRWIESTQSAVVVTRDLDFEISAMLFNAAALLSARAKEENLTSQDGRKHFISNMIRSADALRRCQEHVEKCRVIFDGVDLNPDVLFIFRAIFCGQAAETFRMVNRADAVSKGKSRFTSLSCRVAAHALDLFTQANLRFEKLSSNLMNPFMQKLAPLVAAKTFYFSGLKDYDRACELSPFTMPGAAPLEDEYVQRFQSALSSFEEANKVIAANRAAIPYSLSNKVSTLLSKAKIYTQKALSGLKISPLDRVPLSAIQITVINYKDSLIKKIGHDIEFKPNSEEDPFRGVRSIVEQRTQAACREYMKEFLGPVVNVTAISTIVAHHMVKIGLPKKLLKFFSAEEVPQLPIPQSVQSSPAVATSPKAAAPSKAENSKIVDELISGVEKGTSQPTGTFDGDAWKFLESKGGSHGLEVLKSERDAACARCQAVLRHITDMVLAVQTQDREIATTTGQSFSTQILKQQVMNNITALNIHTQQLTQTTTIDKQVDTSYTHILPFIKKAETAKVHSVGATSVSGPTDTKAKEAAMPVLEGYKALVAALKQRCDFAQHAQTLITQEVPEEILKLKYSSAKYDSKEAHKLFGATLKVDKILSDTASAEQTVKDSLPALTSIMSKLGDAEKLLPPSEAEIAAKRQSENEVHMKALAEYRNLYLSFDNGKSYYTREEKELKFLDGIVASCVKTYYFQAKASLPPHLKL</sequence>
<feature type="compositionally biased region" description="Low complexity" evidence="1">
    <location>
        <begin position="451"/>
        <end position="467"/>
    </location>
</feature>
<dbReference type="SMART" id="SM01041">
    <property type="entry name" value="BRO1"/>
    <property type="match status" value="1"/>
</dbReference>
<name>A0ABQ5KXJ5_9EUKA</name>
<dbReference type="PANTHER" id="PTHR23030">
    <property type="entry name" value="PCD6 INTERACTING PROTEIN-RELATED"/>
    <property type="match status" value="1"/>
</dbReference>